<reference evidence="1 2" key="1">
    <citation type="submission" date="2014-06" db="EMBL/GenBank/DDBJ databases">
        <title>Evolutionary Origins and Diversification of the Mycorrhizal Mutualists.</title>
        <authorList>
            <consortium name="DOE Joint Genome Institute"/>
            <consortium name="Mycorrhizal Genomics Consortium"/>
            <person name="Kohler A."/>
            <person name="Kuo A."/>
            <person name="Nagy L.G."/>
            <person name="Floudas D."/>
            <person name="Copeland A."/>
            <person name="Barry K.W."/>
            <person name="Cichocki N."/>
            <person name="Veneault-Fourrey C."/>
            <person name="LaButti K."/>
            <person name="Lindquist E.A."/>
            <person name="Lipzen A."/>
            <person name="Lundell T."/>
            <person name="Morin E."/>
            <person name="Murat C."/>
            <person name="Riley R."/>
            <person name="Ohm R."/>
            <person name="Sun H."/>
            <person name="Tunlid A."/>
            <person name="Henrissat B."/>
            <person name="Grigoriev I.V."/>
            <person name="Hibbett D.S."/>
            <person name="Martin F."/>
        </authorList>
    </citation>
    <scope>NUCLEOTIDE SEQUENCE [LARGE SCALE GENOMIC DNA]</scope>
    <source>
        <strain evidence="1 2">SS14</strain>
    </source>
</reference>
<dbReference type="AlphaFoldDB" id="A0A0C9VV90"/>
<protein>
    <submittedName>
        <fullName evidence="1">Uncharacterized protein</fullName>
    </submittedName>
</protein>
<dbReference type="HOGENOM" id="CLU_168465_0_0_1"/>
<keyword evidence="2" id="KW-1185">Reference proteome</keyword>
<proteinExistence type="predicted"/>
<dbReference type="Proteomes" id="UP000054279">
    <property type="component" value="Unassembled WGS sequence"/>
</dbReference>
<evidence type="ECO:0000313" key="1">
    <source>
        <dbReference type="EMBL" id="KIJ42500.1"/>
    </source>
</evidence>
<sequence length="117" mass="13432">MPPHREHSPARQERNKKLLIAYIAFNMTQDDEEEEDSVLLALMAWATRKTCMCSVREEVALWEEAARMKQLWAWCVNSTGLIGGAHHRNMGEEEGVPGLVWKRQVTFQASPSFVYQA</sequence>
<gene>
    <name evidence="1" type="ORF">M422DRAFT_254280</name>
</gene>
<name>A0A0C9VV90_SPHS4</name>
<dbReference type="EMBL" id="KN837129">
    <property type="protein sequence ID" value="KIJ42500.1"/>
    <property type="molecule type" value="Genomic_DNA"/>
</dbReference>
<organism evidence="1 2">
    <name type="scientific">Sphaerobolus stellatus (strain SS14)</name>
    <dbReference type="NCBI Taxonomy" id="990650"/>
    <lineage>
        <taxon>Eukaryota</taxon>
        <taxon>Fungi</taxon>
        <taxon>Dikarya</taxon>
        <taxon>Basidiomycota</taxon>
        <taxon>Agaricomycotina</taxon>
        <taxon>Agaricomycetes</taxon>
        <taxon>Phallomycetidae</taxon>
        <taxon>Geastrales</taxon>
        <taxon>Sphaerobolaceae</taxon>
        <taxon>Sphaerobolus</taxon>
    </lineage>
</organism>
<accession>A0A0C9VV90</accession>
<evidence type="ECO:0000313" key="2">
    <source>
        <dbReference type="Proteomes" id="UP000054279"/>
    </source>
</evidence>